<dbReference type="PROSITE" id="PS51747">
    <property type="entry name" value="CYT_DCMP_DEAMINASES_2"/>
    <property type="match status" value="1"/>
</dbReference>
<dbReference type="GO" id="GO:0047974">
    <property type="term" value="F:guanosine deaminase activity"/>
    <property type="evidence" value="ECO:0007669"/>
    <property type="project" value="TreeGrafter"/>
</dbReference>
<gene>
    <name evidence="6" type="ORF">EWM59_16445</name>
</gene>
<keyword evidence="4" id="KW-0862">Zinc</keyword>
<accession>A0A4Q5LXP6</accession>
<dbReference type="GO" id="GO:0008270">
    <property type="term" value="F:zinc ion binding"/>
    <property type="evidence" value="ECO:0007669"/>
    <property type="project" value="InterPro"/>
</dbReference>
<dbReference type="InterPro" id="IPR016192">
    <property type="entry name" value="APOBEC/CMP_deaminase_Zn-bd"/>
</dbReference>
<dbReference type="Pfam" id="PF00383">
    <property type="entry name" value="dCMP_cyt_deam_1"/>
    <property type="match status" value="1"/>
</dbReference>
<dbReference type="PANTHER" id="PTHR11079">
    <property type="entry name" value="CYTOSINE DEAMINASE FAMILY MEMBER"/>
    <property type="match status" value="1"/>
</dbReference>
<evidence type="ECO:0000256" key="1">
    <source>
        <dbReference type="ARBA" id="ARBA00006576"/>
    </source>
</evidence>
<proteinExistence type="inferred from homology"/>
<evidence type="ECO:0000259" key="5">
    <source>
        <dbReference type="PROSITE" id="PS51747"/>
    </source>
</evidence>
<comment type="caution">
    <text evidence="6">The sequence shown here is derived from an EMBL/GenBank/DDBJ whole genome shotgun (WGS) entry which is preliminary data.</text>
</comment>
<dbReference type="Gene3D" id="3.40.140.10">
    <property type="entry name" value="Cytidine Deaminase, domain 2"/>
    <property type="match status" value="1"/>
</dbReference>
<dbReference type="PANTHER" id="PTHR11079:SF161">
    <property type="entry name" value="CMP_DCMP-TYPE DEAMINASE DOMAIN-CONTAINING PROTEIN"/>
    <property type="match status" value="1"/>
</dbReference>
<dbReference type="InterPro" id="IPR016193">
    <property type="entry name" value="Cytidine_deaminase-like"/>
</dbReference>
<comment type="similarity">
    <text evidence="1">Belongs to the cytidine and deoxycytidylate deaminase family.</text>
</comment>
<sequence length="158" mass="17588">MEEQKKEFMRKAIELSLIGSQEGIGQGPFGAVIVKDGRIVGEGHNNVIAYNDPTAHAEVVAIRDACKNLGTYELQDCEIYTSCEPCPMCLSAIYWAKIGKIYYGNTRDDAAEIGFDDAFLYQEIPLPLAERTIAIEPLAREEAQVAFVLWAKKENKID</sequence>
<evidence type="ECO:0000313" key="7">
    <source>
        <dbReference type="Proteomes" id="UP000293162"/>
    </source>
</evidence>
<evidence type="ECO:0000256" key="4">
    <source>
        <dbReference type="ARBA" id="ARBA00022833"/>
    </source>
</evidence>
<organism evidence="6 7">
    <name type="scientific">Emticicia agri</name>
    <dbReference type="NCBI Taxonomy" id="2492393"/>
    <lineage>
        <taxon>Bacteria</taxon>
        <taxon>Pseudomonadati</taxon>
        <taxon>Bacteroidota</taxon>
        <taxon>Cytophagia</taxon>
        <taxon>Cytophagales</taxon>
        <taxon>Leadbetterellaceae</taxon>
        <taxon>Emticicia</taxon>
    </lineage>
</organism>
<dbReference type="GO" id="GO:0006152">
    <property type="term" value="P:purine nucleoside catabolic process"/>
    <property type="evidence" value="ECO:0007669"/>
    <property type="project" value="TreeGrafter"/>
</dbReference>
<dbReference type="EMBL" id="SEWF01000024">
    <property type="protein sequence ID" value="RYU94548.1"/>
    <property type="molecule type" value="Genomic_DNA"/>
</dbReference>
<dbReference type="AlphaFoldDB" id="A0A4Q5LXP6"/>
<dbReference type="FunFam" id="3.40.140.10:FF:000011">
    <property type="entry name" value="tRNA-specific adenosine deaminase"/>
    <property type="match status" value="1"/>
</dbReference>
<protein>
    <submittedName>
        <fullName evidence="6">Nucleoside deaminase</fullName>
    </submittedName>
</protein>
<reference evidence="6 7" key="1">
    <citation type="submission" date="2019-02" db="EMBL/GenBank/DDBJ databases">
        <title>Bacterial novel species Emticicia sp. 17J42-9 isolated from soil.</title>
        <authorList>
            <person name="Jung H.-Y."/>
        </authorList>
    </citation>
    <scope>NUCLEOTIDE SEQUENCE [LARGE SCALE GENOMIC DNA]</scope>
    <source>
        <strain evidence="6 7">17J42-9</strain>
    </source>
</reference>
<dbReference type="RefSeq" id="WP_130022322.1">
    <property type="nucleotide sequence ID" value="NZ_SEWF01000024.1"/>
</dbReference>
<feature type="domain" description="CMP/dCMP-type deaminase" evidence="5">
    <location>
        <begin position="3"/>
        <end position="128"/>
    </location>
</feature>
<dbReference type="PROSITE" id="PS00903">
    <property type="entry name" value="CYT_DCMP_DEAMINASES_1"/>
    <property type="match status" value="1"/>
</dbReference>
<evidence type="ECO:0000256" key="2">
    <source>
        <dbReference type="ARBA" id="ARBA00022723"/>
    </source>
</evidence>
<name>A0A4Q5LXP6_9BACT</name>
<keyword evidence="7" id="KW-1185">Reference proteome</keyword>
<dbReference type="InterPro" id="IPR002125">
    <property type="entry name" value="CMP_dCMP_dom"/>
</dbReference>
<evidence type="ECO:0000256" key="3">
    <source>
        <dbReference type="ARBA" id="ARBA00022801"/>
    </source>
</evidence>
<dbReference type="OrthoDB" id="9802676at2"/>
<dbReference type="SUPFAM" id="SSF53927">
    <property type="entry name" value="Cytidine deaminase-like"/>
    <property type="match status" value="1"/>
</dbReference>
<dbReference type="CDD" id="cd01285">
    <property type="entry name" value="nucleoside_deaminase"/>
    <property type="match status" value="1"/>
</dbReference>
<dbReference type="Proteomes" id="UP000293162">
    <property type="component" value="Unassembled WGS sequence"/>
</dbReference>
<keyword evidence="3" id="KW-0378">Hydrolase</keyword>
<evidence type="ECO:0000313" key="6">
    <source>
        <dbReference type="EMBL" id="RYU94548.1"/>
    </source>
</evidence>
<keyword evidence="2" id="KW-0479">Metal-binding</keyword>